<evidence type="ECO:0000256" key="2">
    <source>
        <dbReference type="ARBA" id="ARBA00022475"/>
    </source>
</evidence>
<dbReference type="AlphaFoldDB" id="A0A4Z0R8B8"/>
<feature type="transmembrane region" description="Helical" evidence="6">
    <location>
        <begin position="62"/>
        <end position="85"/>
    </location>
</feature>
<evidence type="ECO:0000313" key="7">
    <source>
        <dbReference type="EMBL" id="TGE38393.1"/>
    </source>
</evidence>
<sequence>MINIDSYAYSNNLKKIHPAEKSVFAVCTMTVCLTSPTVITPLIILTLMAGGIISKAGIPVRVFLKLMLIPLSFLLLSVLTIAFSISTNPSGFWISQTMYGFTIGIYYPDLITAIHLFLRSLGAVSCLYFLALTTPMTEIISILHKLKVPAIITELMMLVYRFIFVLMETAITIHRAQLSRSGYVSLKVSYRSLSRLFSALLGKVFVKSQELYNAMSARCYTGEIKVLTKKYPISLRNYILIAGLELPLILINLFNRV</sequence>
<feature type="transmembrane region" description="Helical" evidence="6">
    <location>
        <begin position="150"/>
        <end position="171"/>
    </location>
</feature>
<gene>
    <name evidence="7" type="primary">cbiQ</name>
    <name evidence="7" type="ORF">E4K67_10610</name>
</gene>
<dbReference type="EMBL" id="SPQQ01000003">
    <property type="protein sequence ID" value="TGE38393.1"/>
    <property type="molecule type" value="Genomic_DNA"/>
</dbReference>
<evidence type="ECO:0000256" key="3">
    <source>
        <dbReference type="ARBA" id="ARBA00022692"/>
    </source>
</evidence>
<keyword evidence="2" id="KW-1003">Cell membrane</keyword>
<comment type="subcellular location">
    <subcellularLocation>
        <location evidence="1">Cell membrane</location>
        <topology evidence="1">Multi-pass membrane protein</topology>
    </subcellularLocation>
</comment>
<dbReference type="GO" id="GO:0043190">
    <property type="term" value="C:ATP-binding cassette (ABC) transporter complex"/>
    <property type="evidence" value="ECO:0007669"/>
    <property type="project" value="InterPro"/>
</dbReference>
<feature type="transmembrane region" description="Helical" evidence="6">
    <location>
        <begin position="235"/>
        <end position="254"/>
    </location>
</feature>
<dbReference type="OrthoDB" id="9815246at2"/>
<keyword evidence="3 6" id="KW-0812">Transmembrane</keyword>
<evidence type="ECO:0000256" key="4">
    <source>
        <dbReference type="ARBA" id="ARBA00022989"/>
    </source>
</evidence>
<dbReference type="GO" id="GO:0006824">
    <property type="term" value="P:cobalt ion transport"/>
    <property type="evidence" value="ECO:0007669"/>
    <property type="project" value="InterPro"/>
</dbReference>
<dbReference type="NCBIfam" id="TIGR02454">
    <property type="entry name" value="ECF_T_CbiQ"/>
    <property type="match status" value="1"/>
</dbReference>
<keyword evidence="4 6" id="KW-1133">Transmembrane helix</keyword>
<dbReference type="PANTHER" id="PTHR43723:SF1">
    <property type="entry name" value="COBALT TRANSPORT PROTEIN CBIQ"/>
    <property type="match status" value="1"/>
</dbReference>
<feature type="transmembrane region" description="Helical" evidence="6">
    <location>
        <begin position="125"/>
        <end position="144"/>
    </location>
</feature>
<evidence type="ECO:0000313" key="8">
    <source>
        <dbReference type="Proteomes" id="UP000298460"/>
    </source>
</evidence>
<feature type="transmembrane region" description="Helical" evidence="6">
    <location>
        <begin position="23"/>
        <end position="50"/>
    </location>
</feature>
<dbReference type="Pfam" id="PF02361">
    <property type="entry name" value="CbiQ"/>
    <property type="match status" value="1"/>
</dbReference>
<evidence type="ECO:0000256" key="6">
    <source>
        <dbReference type="SAM" id="Phobius"/>
    </source>
</evidence>
<dbReference type="InterPro" id="IPR052770">
    <property type="entry name" value="Cobalt_transport_CbiQ"/>
</dbReference>
<accession>A0A4Z0R8B8</accession>
<dbReference type="CDD" id="cd16914">
    <property type="entry name" value="EcfT"/>
    <property type="match status" value="1"/>
</dbReference>
<dbReference type="Proteomes" id="UP000298460">
    <property type="component" value="Unassembled WGS sequence"/>
</dbReference>
<dbReference type="InterPro" id="IPR003339">
    <property type="entry name" value="ABC/ECF_trnsptr_transmembrane"/>
</dbReference>
<evidence type="ECO:0000256" key="5">
    <source>
        <dbReference type="ARBA" id="ARBA00023136"/>
    </source>
</evidence>
<dbReference type="RefSeq" id="WP_135546398.1">
    <property type="nucleotide sequence ID" value="NZ_SPQQ01000003.1"/>
</dbReference>
<keyword evidence="8" id="KW-1185">Reference proteome</keyword>
<keyword evidence="5 6" id="KW-0472">Membrane</keyword>
<evidence type="ECO:0000256" key="1">
    <source>
        <dbReference type="ARBA" id="ARBA00004651"/>
    </source>
</evidence>
<protein>
    <submittedName>
        <fullName evidence="7">Cobalt ECF transporter T component CbiQ</fullName>
    </submittedName>
</protein>
<dbReference type="PANTHER" id="PTHR43723">
    <property type="entry name" value="COBALT TRANSPORT PROTEIN CBIQ"/>
    <property type="match status" value="1"/>
</dbReference>
<proteinExistence type="predicted"/>
<feature type="transmembrane region" description="Helical" evidence="6">
    <location>
        <begin position="97"/>
        <end position="118"/>
    </location>
</feature>
<reference evidence="7 8" key="1">
    <citation type="submission" date="2019-03" db="EMBL/GenBank/DDBJ databases">
        <title>Draft Genome Sequence of Desulfosporosinus fructosivorans Strain 63.6F, Isolated from Marine Sediment in the Baltic Sea.</title>
        <authorList>
            <person name="Hausmann B."/>
            <person name="Vandieken V."/>
            <person name="Pjevac P."/>
            <person name="Schreck K."/>
            <person name="Herbold C.W."/>
            <person name="Loy A."/>
        </authorList>
    </citation>
    <scope>NUCLEOTIDE SEQUENCE [LARGE SCALE GENOMIC DNA]</scope>
    <source>
        <strain evidence="7 8">63.6F</strain>
    </source>
</reference>
<name>A0A4Z0R8B8_9FIRM</name>
<comment type="caution">
    <text evidence="7">The sequence shown here is derived from an EMBL/GenBank/DDBJ whole genome shotgun (WGS) entry which is preliminary data.</text>
</comment>
<dbReference type="InterPro" id="IPR012809">
    <property type="entry name" value="ECF_CbiQ"/>
</dbReference>
<organism evidence="7 8">
    <name type="scientific">Desulfosporosinus fructosivorans</name>
    <dbReference type="NCBI Taxonomy" id="2018669"/>
    <lineage>
        <taxon>Bacteria</taxon>
        <taxon>Bacillati</taxon>
        <taxon>Bacillota</taxon>
        <taxon>Clostridia</taxon>
        <taxon>Eubacteriales</taxon>
        <taxon>Desulfitobacteriaceae</taxon>
        <taxon>Desulfosporosinus</taxon>
    </lineage>
</organism>